<dbReference type="InterPro" id="IPR013096">
    <property type="entry name" value="Cupin_2"/>
</dbReference>
<dbReference type="InterPro" id="IPR014710">
    <property type="entry name" value="RmlC-like_jellyroll"/>
</dbReference>
<gene>
    <name evidence="2" type="ORF">S03H2_58547</name>
</gene>
<sequence>MSDQNTKKAIMNLGSMLDYQENSVVSRALINKDVGTVTLFSFDKGEGLSEHTAPFDALIYVFDGEAEIIISNEKFKLKNGQMIIMPANEPHALNAPEKFKMMLI</sequence>
<name>X1KFT5_9ZZZZ</name>
<dbReference type="InterPro" id="IPR011051">
    <property type="entry name" value="RmlC_Cupin_sf"/>
</dbReference>
<comment type="caution">
    <text evidence="2">The sequence shown here is derived from an EMBL/GenBank/DDBJ whole genome shotgun (WGS) entry which is preliminary data.</text>
</comment>
<organism evidence="2">
    <name type="scientific">marine sediment metagenome</name>
    <dbReference type="NCBI Taxonomy" id="412755"/>
    <lineage>
        <taxon>unclassified sequences</taxon>
        <taxon>metagenomes</taxon>
        <taxon>ecological metagenomes</taxon>
    </lineage>
</organism>
<dbReference type="AlphaFoldDB" id="X1KFT5"/>
<feature type="non-terminal residue" evidence="2">
    <location>
        <position position="104"/>
    </location>
</feature>
<dbReference type="SUPFAM" id="SSF51182">
    <property type="entry name" value="RmlC-like cupins"/>
    <property type="match status" value="1"/>
</dbReference>
<reference evidence="2" key="1">
    <citation type="journal article" date="2014" name="Front. Microbiol.">
        <title>High frequency of phylogenetically diverse reductive dehalogenase-homologous genes in deep subseafloor sedimentary metagenomes.</title>
        <authorList>
            <person name="Kawai M."/>
            <person name="Futagami T."/>
            <person name="Toyoda A."/>
            <person name="Takaki Y."/>
            <person name="Nishi S."/>
            <person name="Hori S."/>
            <person name="Arai W."/>
            <person name="Tsubouchi T."/>
            <person name="Morono Y."/>
            <person name="Uchiyama I."/>
            <person name="Ito T."/>
            <person name="Fujiyama A."/>
            <person name="Inagaki F."/>
            <person name="Takami H."/>
        </authorList>
    </citation>
    <scope>NUCLEOTIDE SEQUENCE</scope>
    <source>
        <strain evidence="2">Expedition CK06-06</strain>
    </source>
</reference>
<protein>
    <recommendedName>
        <fullName evidence="1">Cupin type-2 domain-containing protein</fullName>
    </recommendedName>
</protein>
<dbReference type="PANTHER" id="PTHR37694:SF1">
    <property type="entry name" value="SLR8022 PROTEIN"/>
    <property type="match status" value="1"/>
</dbReference>
<dbReference type="Pfam" id="PF07883">
    <property type="entry name" value="Cupin_2"/>
    <property type="match status" value="1"/>
</dbReference>
<dbReference type="Gene3D" id="2.60.120.10">
    <property type="entry name" value="Jelly Rolls"/>
    <property type="match status" value="1"/>
</dbReference>
<proteinExistence type="predicted"/>
<dbReference type="EMBL" id="BARU01037598">
    <property type="protein sequence ID" value="GAH89009.1"/>
    <property type="molecule type" value="Genomic_DNA"/>
</dbReference>
<dbReference type="PANTHER" id="PTHR37694">
    <property type="entry name" value="SLR8022 PROTEIN"/>
    <property type="match status" value="1"/>
</dbReference>
<accession>X1KFT5</accession>
<evidence type="ECO:0000313" key="2">
    <source>
        <dbReference type="EMBL" id="GAH89009.1"/>
    </source>
</evidence>
<dbReference type="CDD" id="cd02230">
    <property type="entry name" value="cupin_HP0902-like"/>
    <property type="match status" value="1"/>
</dbReference>
<evidence type="ECO:0000259" key="1">
    <source>
        <dbReference type="Pfam" id="PF07883"/>
    </source>
</evidence>
<feature type="domain" description="Cupin type-2" evidence="1">
    <location>
        <begin position="39"/>
        <end position="101"/>
    </location>
</feature>